<sequence length="588" mass="66054">MRVISLDSDIVTIMLMVRDTLRSITLWKTGIALLCLSLSPLAQALTKLDISIDKEPVEQGQPFTLTITADDLLPNEALDLSPLFGQSFVVGNTEYNQIPADKKQPAATRWKTTLMQDQTGNYQIPALTIDNIASQPLAFNVVPAKVEEKKEEVPTEPAKPVITLDQAVLNTRLSKPVAYPDEAVYLDIDLELASELLDGVLSTPELSNGTLRQVGQDRSWSLMRDGNRYQIVSRRYQIMAHEPGNITISNIRFRGTVRGSSQLQPPLNAYAEAMPVTLNVRPLPKDLAANWLPAEKVSLEETWFPQPTAAKVGEPLTRTIRLRARGLGDKPLVMPEIVYPAELSLHAQPVEQRRTVNGETELEIRHILMPKRTANNVMLPEISLTWWNTQTEKAETAVLAAQPLVISSNPALSQPVVPMVKPKENYANLFGYIAIFGGFLLAGGLYWHFSQKRSLRNELSRLSLMMPSEPEPEEKAWLELEQALNSHEPAQITRALSQWARQRWPGRKFTHFAELPSGDAIDRELTRLRRSKDNKSSWNPQTLRQLLHRIRGIRSYNSNSAPAVSTPVTDLRRDDDFPKISLKLDDKD</sequence>
<evidence type="ECO:0000313" key="3">
    <source>
        <dbReference type="EMBL" id="MBO1106800.1"/>
    </source>
</evidence>
<gene>
    <name evidence="3" type="ORF">J2R62_00945</name>
</gene>
<keyword evidence="1" id="KW-1133">Transmembrane helix</keyword>
<protein>
    <submittedName>
        <fullName evidence="3">BatD family protein</fullName>
    </submittedName>
</protein>
<dbReference type="PANTHER" id="PTHR40940:SF1">
    <property type="entry name" value="PROTEIN BATD"/>
    <property type="match status" value="1"/>
</dbReference>
<keyword evidence="1" id="KW-0812">Transmembrane</keyword>
<keyword evidence="1" id="KW-0472">Membrane</keyword>
<dbReference type="Pfam" id="PF25607">
    <property type="entry name" value="DUF7939"/>
    <property type="match status" value="1"/>
</dbReference>
<evidence type="ECO:0000256" key="1">
    <source>
        <dbReference type="SAM" id="Phobius"/>
    </source>
</evidence>
<comment type="caution">
    <text evidence="3">The sequence shown here is derived from an EMBL/GenBank/DDBJ whole genome shotgun (WGS) entry which is preliminary data.</text>
</comment>
<accession>A0A8I1W3X6</accession>
<evidence type="ECO:0000259" key="2">
    <source>
        <dbReference type="Pfam" id="PF25607"/>
    </source>
</evidence>
<dbReference type="InterPro" id="IPR025738">
    <property type="entry name" value="BatD"/>
</dbReference>
<dbReference type="EMBL" id="JAFNAA010000001">
    <property type="protein sequence ID" value="MBO1106800.1"/>
    <property type="molecule type" value="Genomic_DNA"/>
</dbReference>
<reference evidence="3" key="1">
    <citation type="submission" date="2021-03" db="EMBL/GenBank/DDBJ databases">
        <title>Plesiomonas shigelloides zfcc0051, isolated from zebrafish feces.</title>
        <authorList>
            <person name="Vanderhoek Z."/>
            <person name="Gaulke C."/>
        </authorList>
    </citation>
    <scope>NUCLEOTIDE SEQUENCE</scope>
    <source>
        <strain evidence="3">Zfcc0051</strain>
    </source>
</reference>
<evidence type="ECO:0000313" key="4">
    <source>
        <dbReference type="Proteomes" id="UP000664658"/>
    </source>
</evidence>
<dbReference type="Proteomes" id="UP000664658">
    <property type="component" value="Unassembled WGS sequence"/>
</dbReference>
<feature type="domain" description="DUF7939" evidence="2">
    <location>
        <begin position="474"/>
        <end position="551"/>
    </location>
</feature>
<dbReference type="InterPro" id="IPR057699">
    <property type="entry name" value="DUF7939"/>
</dbReference>
<dbReference type="PANTHER" id="PTHR40940">
    <property type="entry name" value="PROTEIN BATD-RELATED"/>
    <property type="match status" value="1"/>
</dbReference>
<proteinExistence type="predicted"/>
<dbReference type="RefSeq" id="WP_207541446.1">
    <property type="nucleotide sequence ID" value="NZ_JAFNAA010000001.1"/>
</dbReference>
<name>A0A8I1W3X6_PLESH</name>
<organism evidence="3 4">
    <name type="scientific">Plesiomonas shigelloides</name>
    <name type="common">Aeromonas shigelloides</name>
    <dbReference type="NCBI Taxonomy" id="703"/>
    <lineage>
        <taxon>Bacteria</taxon>
        <taxon>Pseudomonadati</taxon>
        <taxon>Pseudomonadota</taxon>
        <taxon>Gammaproteobacteria</taxon>
        <taxon>Enterobacterales</taxon>
        <taxon>Enterobacteriaceae</taxon>
        <taxon>Plesiomonas</taxon>
    </lineage>
</organism>
<dbReference type="Pfam" id="PF13584">
    <property type="entry name" value="BatD"/>
    <property type="match status" value="1"/>
</dbReference>
<dbReference type="AlphaFoldDB" id="A0A8I1W3X6"/>
<feature type="transmembrane region" description="Helical" evidence="1">
    <location>
        <begin position="429"/>
        <end position="449"/>
    </location>
</feature>